<dbReference type="GO" id="GO:0009423">
    <property type="term" value="P:chorismate biosynthetic process"/>
    <property type="evidence" value="ECO:0007669"/>
    <property type="project" value="UniProtKB-UniPathway"/>
</dbReference>
<dbReference type="GO" id="GO:0005829">
    <property type="term" value="C:cytosol"/>
    <property type="evidence" value="ECO:0007669"/>
    <property type="project" value="TreeGrafter"/>
</dbReference>
<dbReference type="InterPro" id="IPR013708">
    <property type="entry name" value="Shikimate_DH-bd_N"/>
</dbReference>
<comment type="caution">
    <text evidence="3">The sequence shown here is derived from an EMBL/GenBank/DDBJ whole genome shotgun (WGS) entry which is preliminary data.</text>
</comment>
<evidence type="ECO:0008006" key="4">
    <source>
        <dbReference type="Google" id="ProtNLM"/>
    </source>
</evidence>
<dbReference type="InterPro" id="IPR036291">
    <property type="entry name" value="NAD(P)-bd_dom_sf"/>
</dbReference>
<reference evidence="3" key="1">
    <citation type="submission" date="2014-06" db="EMBL/GenBank/DDBJ databases">
        <title>Key roles for freshwater Actinobacteria revealed by deep metagenomic sequencing.</title>
        <authorList>
            <person name="Ghai R."/>
            <person name="Mizuno C.M."/>
            <person name="Picazo A."/>
            <person name="Camacho A."/>
            <person name="Rodriguez-Valera F."/>
        </authorList>
    </citation>
    <scope>NUCLEOTIDE SEQUENCE</scope>
</reference>
<dbReference type="UniPathway" id="UPA00053">
    <property type="reaction ID" value="UER00087"/>
</dbReference>
<dbReference type="GO" id="GO:0050661">
    <property type="term" value="F:NADP binding"/>
    <property type="evidence" value="ECO:0007669"/>
    <property type="project" value="TreeGrafter"/>
</dbReference>
<dbReference type="SUPFAM" id="SSF51735">
    <property type="entry name" value="NAD(P)-binding Rossmann-fold domains"/>
    <property type="match status" value="1"/>
</dbReference>
<dbReference type="InterPro" id="IPR006151">
    <property type="entry name" value="Shikm_DH/Glu-tRNA_Rdtase"/>
</dbReference>
<name>A0A094Q1X9_9ZZZZ</name>
<organism evidence="3">
    <name type="scientific">freshwater metagenome</name>
    <dbReference type="NCBI Taxonomy" id="449393"/>
    <lineage>
        <taxon>unclassified sequences</taxon>
        <taxon>metagenomes</taxon>
        <taxon>ecological metagenomes</taxon>
    </lineage>
</organism>
<evidence type="ECO:0000259" key="2">
    <source>
        <dbReference type="Pfam" id="PF08501"/>
    </source>
</evidence>
<dbReference type="CDD" id="cd01065">
    <property type="entry name" value="NAD_bind_Shikimate_DH"/>
    <property type="match status" value="1"/>
</dbReference>
<dbReference type="Pfam" id="PF08501">
    <property type="entry name" value="Shikimate_dh_N"/>
    <property type="match status" value="1"/>
</dbReference>
<evidence type="ECO:0000313" key="3">
    <source>
        <dbReference type="EMBL" id="KGA18130.1"/>
    </source>
</evidence>
<dbReference type="InterPro" id="IPR046346">
    <property type="entry name" value="Aminoacid_DH-like_N_sf"/>
</dbReference>
<accession>A0A094Q1X9</accession>
<protein>
    <recommendedName>
        <fullName evidence="4">Shikimate dehydrogenase substrate binding N-terminal domain-containing protein</fullName>
    </recommendedName>
</protein>
<evidence type="ECO:0000259" key="1">
    <source>
        <dbReference type="Pfam" id="PF01488"/>
    </source>
</evidence>
<dbReference type="PANTHER" id="PTHR21089:SF1">
    <property type="entry name" value="BIFUNCTIONAL 3-DEHYDROQUINATE DEHYDRATASE_SHIKIMATE DEHYDROGENASE, CHLOROPLASTIC"/>
    <property type="match status" value="1"/>
</dbReference>
<dbReference type="PANTHER" id="PTHR21089">
    <property type="entry name" value="SHIKIMATE DEHYDROGENASE"/>
    <property type="match status" value="1"/>
</dbReference>
<dbReference type="Gene3D" id="3.40.50.10860">
    <property type="entry name" value="Leucine Dehydrogenase, chain A, domain 1"/>
    <property type="match status" value="1"/>
</dbReference>
<dbReference type="AlphaFoldDB" id="A0A094Q1X9"/>
<dbReference type="GO" id="GO:0004764">
    <property type="term" value="F:shikimate 3-dehydrogenase (NADP+) activity"/>
    <property type="evidence" value="ECO:0007669"/>
    <property type="project" value="InterPro"/>
</dbReference>
<dbReference type="InterPro" id="IPR022893">
    <property type="entry name" value="Shikimate_DH_fam"/>
</dbReference>
<feature type="domain" description="Shikimate dehydrogenase substrate binding N-terminal" evidence="2">
    <location>
        <begin position="6"/>
        <end position="92"/>
    </location>
</feature>
<dbReference type="Pfam" id="PF01488">
    <property type="entry name" value="Shikimate_DH"/>
    <property type="match status" value="1"/>
</dbReference>
<sequence>MIKAAVLGSPISHSLSPKIHSHAYQLLGLKSSYSAIEVNENSFSDFYLDATSKESKKEWAGFSLTMPLKEIVLQFCENVDSVTESIHSGNTLYKSDGTWKVTSTDYLAFRNLLEVSKESKVAIIGGGGTARAAIGALNSKVREVDVFLRSDSRMSALAKAAPKLLIHNRDLAHPLDDYDLIIQTTPAGSFDDYVLNTKRTSGVLLEAIYKPWPTQLVKHFEELGGRVISGKELLVEQALFQIEIFSGVKFDVTEMRSALLSLIASD</sequence>
<dbReference type="Gene3D" id="3.40.50.720">
    <property type="entry name" value="NAD(P)-binding Rossmann-like Domain"/>
    <property type="match status" value="1"/>
</dbReference>
<gene>
    <name evidence="3" type="ORF">GM51_8930</name>
</gene>
<dbReference type="GO" id="GO:0019632">
    <property type="term" value="P:shikimate metabolic process"/>
    <property type="evidence" value="ECO:0007669"/>
    <property type="project" value="TreeGrafter"/>
</dbReference>
<dbReference type="EMBL" id="JNSL01000048">
    <property type="protein sequence ID" value="KGA18130.1"/>
    <property type="molecule type" value="Genomic_DNA"/>
</dbReference>
<feature type="domain" description="Quinate/shikimate 5-dehydrogenase/glutamyl-tRNA reductase" evidence="1">
    <location>
        <begin position="113"/>
        <end position="187"/>
    </location>
</feature>
<proteinExistence type="predicted"/>
<dbReference type="SUPFAM" id="SSF53223">
    <property type="entry name" value="Aminoacid dehydrogenase-like, N-terminal domain"/>
    <property type="match status" value="1"/>
</dbReference>